<protein>
    <recommendedName>
        <fullName evidence="4">ABC transporter permease</fullName>
    </recommendedName>
</protein>
<evidence type="ECO:0000313" key="3">
    <source>
        <dbReference type="Proteomes" id="UP001596074"/>
    </source>
</evidence>
<accession>A0ABW1ADU3</accession>
<comment type="caution">
    <text evidence="2">The sequence shown here is derived from an EMBL/GenBank/DDBJ whole genome shotgun (WGS) entry which is preliminary data.</text>
</comment>
<sequence length="325" mass="32291">MNTSPIQRAVGVALGAAVLQLLMILAFSWPAVRSAPHDVPIVTAGPQAAAVAQRLEHELPGAFKVTGVADEAAARAALTDREAYGAIVTTPSGPRVLTASAASPVISQQLTQMAQQMSGARGGAVQDVVPIDSDDPRGAGFGALALPLIMSSLAAAVLLFFGVSGVGARAVGLVSFAVLGGLGATWLAQGWLSVLPGSYLLVASVMALAILAVSATVSGLASAVGRAGIGLGALTLLLLGNPLSGATSAPELLPQPWGEIGQLLPPGAAATLLRSVAYFDGAGSTGPLIVLLSWAVAGLVLLGLGGLRSRGKPAEAPEREPAMAS</sequence>
<feature type="transmembrane region" description="Helical" evidence="1">
    <location>
        <begin position="288"/>
        <end position="307"/>
    </location>
</feature>
<evidence type="ECO:0000256" key="1">
    <source>
        <dbReference type="SAM" id="Phobius"/>
    </source>
</evidence>
<evidence type="ECO:0000313" key="2">
    <source>
        <dbReference type="EMBL" id="MFC5752707.1"/>
    </source>
</evidence>
<proteinExistence type="predicted"/>
<gene>
    <name evidence="2" type="ORF">ACFPZN_44440</name>
</gene>
<feature type="transmembrane region" description="Helical" evidence="1">
    <location>
        <begin position="12"/>
        <end position="32"/>
    </location>
</feature>
<keyword evidence="3" id="KW-1185">Reference proteome</keyword>
<keyword evidence="1" id="KW-0472">Membrane</keyword>
<keyword evidence="1" id="KW-1133">Transmembrane helix</keyword>
<organism evidence="2 3">
    <name type="scientific">Actinomadura rugatobispora</name>
    <dbReference type="NCBI Taxonomy" id="1994"/>
    <lineage>
        <taxon>Bacteria</taxon>
        <taxon>Bacillati</taxon>
        <taxon>Actinomycetota</taxon>
        <taxon>Actinomycetes</taxon>
        <taxon>Streptosporangiales</taxon>
        <taxon>Thermomonosporaceae</taxon>
        <taxon>Actinomadura</taxon>
    </lineage>
</organism>
<feature type="transmembrane region" description="Helical" evidence="1">
    <location>
        <begin position="139"/>
        <end position="163"/>
    </location>
</feature>
<keyword evidence="1" id="KW-0812">Transmembrane</keyword>
<dbReference type="RefSeq" id="WP_378288959.1">
    <property type="nucleotide sequence ID" value="NZ_JBHSON010000094.1"/>
</dbReference>
<dbReference type="EMBL" id="JBHSON010000094">
    <property type="protein sequence ID" value="MFC5752707.1"/>
    <property type="molecule type" value="Genomic_DNA"/>
</dbReference>
<feature type="transmembrane region" description="Helical" evidence="1">
    <location>
        <begin position="224"/>
        <end position="243"/>
    </location>
</feature>
<name>A0ABW1ADU3_9ACTN</name>
<dbReference type="Proteomes" id="UP001596074">
    <property type="component" value="Unassembled WGS sequence"/>
</dbReference>
<evidence type="ECO:0008006" key="4">
    <source>
        <dbReference type="Google" id="ProtNLM"/>
    </source>
</evidence>
<feature type="transmembrane region" description="Helical" evidence="1">
    <location>
        <begin position="198"/>
        <end position="217"/>
    </location>
</feature>
<feature type="transmembrane region" description="Helical" evidence="1">
    <location>
        <begin position="170"/>
        <end position="192"/>
    </location>
</feature>
<reference evidence="3" key="1">
    <citation type="journal article" date="2019" name="Int. J. Syst. Evol. Microbiol.">
        <title>The Global Catalogue of Microorganisms (GCM) 10K type strain sequencing project: providing services to taxonomists for standard genome sequencing and annotation.</title>
        <authorList>
            <consortium name="The Broad Institute Genomics Platform"/>
            <consortium name="The Broad Institute Genome Sequencing Center for Infectious Disease"/>
            <person name="Wu L."/>
            <person name="Ma J."/>
        </authorList>
    </citation>
    <scope>NUCLEOTIDE SEQUENCE [LARGE SCALE GENOMIC DNA]</scope>
    <source>
        <strain evidence="3">KCTC 42087</strain>
    </source>
</reference>